<accession>A0ABR4CVC3</accession>
<feature type="region of interest" description="Disordered" evidence="1">
    <location>
        <begin position="104"/>
        <end position="136"/>
    </location>
</feature>
<evidence type="ECO:0000313" key="2">
    <source>
        <dbReference type="EMBL" id="KAL2073532.1"/>
    </source>
</evidence>
<evidence type="ECO:0000256" key="1">
    <source>
        <dbReference type="SAM" id="MobiDB-lite"/>
    </source>
</evidence>
<comment type="caution">
    <text evidence="2">The sequence shown here is derived from an EMBL/GenBank/DDBJ whole genome shotgun (WGS) entry which is preliminary data.</text>
</comment>
<sequence>MSKRARATTGELEDGGTADVVLSSPERSASTPSKRLRKSSPVSNTYLDSFSAITGIGPSIPSHEMTLNLLLDPVTNELPEVEDANQKSKQSEVLTDVLVVNTALSESDSEANSDPDSESDRSSVIDSDSDYIDDDTPIRYPIHHEHLDALDGEYAAYADQQIQHITIEDGLDQLLSDSDGEEHSDEDDDVVGVDQTYENRMERNMMRYEERNHADLVAEERETYEDILSWF</sequence>
<gene>
    <name evidence="2" type="ORF">VTL71DRAFT_10858</name>
</gene>
<protein>
    <submittedName>
        <fullName evidence="2">Uncharacterized protein</fullName>
    </submittedName>
</protein>
<reference evidence="2 3" key="1">
    <citation type="journal article" date="2024" name="Commun. Biol.">
        <title>Comparative genomic analysis of thermophilic fungi reveals convergent evolutionary adaptations and gene losses.</title>
        <authorList>
            <person name="Steindorff A.S."/>
            <person name="Aguilar-Pontes M.V."/>
            <person name="Robinson A.J."/>
            <person name="Andreopoulos B."/>
            <person name="LaButti K."/>
            <person name="Kuo A."/>
            <person name="Mondo S."/>
            <person name="Riley R."/>
            <person name="Otillar R."/>
            <person name="Haridas S."/>
            <person name="Lipzen A."/>
            <person name="Grimwood J."/>
            <person name="Schmutz J."/>
            <person name="Clum A."/>
            <person name="Reid I.D."/>
            <person name="Moisan M.C."/>
            <person name="Butler G."/>
            <person name="Nguyen T.T.M."/>
            <person name="Dewar K."/>
            <person name="Conant G."/>
            <person name="Drula E."/>
            <person name="Henrissat B."/>
            <person name="Hansel C."/>
            <person name="Singer S."/>
            <person name="Hutchinson M.I."/>
            <person name="de Vries R.P."/>
            <person name="Natvig D.O."/>
            <person name="Powell A.J."/>
            <person name="Tsang A."/>
            <person name="Grigoriev I.V."/>
        </authorList>
    </citation>
    <scope>NUCLEOTIDE SEQUENCE [LARGE SCALE GENOMIC DNA]</scope>
    <source>
        <strain evidence="2 3">CBS 494.80</strain>
    </source>
</reference>
<dbReference type="EMBL" id="JAZHXI010000003">
    <property type="protein sequence ID" value="KAL2073532.1"/>
    <property type="molecule type" value="Genomic_DNA"/>
</dbReference>
<dbReference type="Proteomes" id="UP001595075">
    <property type="component" value="Unassembled WGS sequence"/>
</dbReference>
<feature type="compositionally biased region" description="Acidic residues" evidence="1">
    <location>
        <begin position="107"/>
        <end position="117"/>
    </location>
</feature>
<name>A0ABR4CVC3_9HELO</name>
<proteinExistence type="predicted"/>
<organism evidence="2 3">
    <name type="scientific">Oculimacula yallundae</name>
    <dbReference type="NCBI Taxonomy" id="86028"/>
    <lineage>
        <taxon>Eukaryota</taxon>
        <taxon>Fungi</taxon>
        <taxon>Dikarya</taxon>
        <taxon>Ascomycota</taxon>
        <taxon>Pezizomycotina</taxon>
        <taxon>Leotiomycetes</taxon>
        <taxon>Helotiales</taxon>
        <taxon>Ploettnerulaceae</taxon>
        <taxon>Oculimacula</taxon>
    </lineage>
</organism>
<feature type="region of interest" description="Disordered" evidence="1">
    <location>
        <begin position="1"/>
        <end position="42"/>
    </location>
</feature>
<keyword evidence="3" id="KW-1185">Reference proteome</keyword>
<evidence type="ECO:0000313" key="3">
    <source>
        <dbReference type="Proteomes" id="UP001595075"/>
    </source>
</evidence>